<dbReference type="EMBL" id="CP066744">
    <property type="protein sequence ID" value="QQK07789.1"/>
    <property type="molecule type" value="Genomic_DNA"/>
</dbReference>
<proteinExistence type="predicted"/>
<protein>
    <submittedName>
        <fullName evidence="1">Helix-turn-helix domain-containing protein</fullName>
    </submittedName>
</protein>
<evidence type="ECO:0000313" key="2">
    <source>
        <dbReference type="Proteomes" id="UP000595814"/>
    </source>
</evidence>
<gene>
    <name evidence="1" type="ORF">JFY71_10985</name>
</gene>
<reference evidence="1 2" key="1">
    <citation type="journal article" date="2022" name="Int. J. Syst. Evol. Microbiol.">
        <title>Miniphocaeibacter halophilus sp. nov., an ammonium-tolerant acetate-producing bacterium isolated from a biogas system.</title>
        <authorList>
            <person name="Schnurer A."/>
            <person name="Singh A."/>
            <person name="Bi S."/>
            <person name="Qiao W."/>
            <person name="Westerholm M."/>
        </authorList>
    </citation>
    <scope>NUCLEOTIDE SEQUENCE [LARGE SCALE GENOMIC DNA]</scope>
    <source>
        <strain evidence="1 2">AMB_01</strain>
    </source>
</reference>
<name>A0AC61MTY4_9FIRM</name>
<accession>A0AC61MTY4</accession>
<organism evidence="1 2">
    <name type="scientific">Miniphocaeibacter halophilus</name>
    <dbReference type="NCBI Taxonomy" id="2931922"/>
    <lineage>
        <taxon>Bacteria</taxon>
        <taxon>Bacillati</taxon>
        <taxon>Bacillota</taxon>
        <taxon>Tissierellia</taxon>
        <taxon>Tissierellales</taxon>
        <taxon>Peptoniphilaceae</taxon>
        <taxon>Miniphocaeibacter</taxon>
    </lineage>
</organism>
<evidence type="ECO:0000313" key="1">
    <source>
        <dbReference type="EMBL" id="QQK07789.1"/>
    </source>
</evidence>
<dbReference type="Proteomes" id="UP000595814">
    <property type="component" value="Chromosome"/>
</dbReference>
<keyword evidence="2" id="KW-1185">Reference proteome</keyword>
<sequence length="393" mass="45796">MLQRAPLKSTANKIINDIFVLDLSYEELKNKQVPMELEEKYYSIIIAGIENFVLYINEYTNLELLELDRNFGSQIKEQLEKFEQIYMLQEQLCERIICIYGDSENEVLSIIENLETKIKNLKIENMNGVLFKGSTEKGIFKIKQSYSIARNSWKVAQENYWEISPILTTDGKSENYTFFSYDSSKIKSAIRSGEEEEILNELEKFYKKLGKGYINSYLQWIMIFSNLYREIIQLPEEVGVKVDDIIGNPDLLLKEMMLERKREIMMNNLRAISSEIGNEFKKAGQGRQKDILNKALTFIDDNYYKEDLTIGDVAKNIYVSSSYLSLLFRKELGKTFIEILSDTRMEHAKNLLLNTNLRSYEVGEKCGYSNPSYFSTVFKGYYGCSPSKFKKKS</sequence>